<name>A0A4Z2G3Z3_9TELE</name>
<dbReference type="AlphaFoldDB" id="A0A4Z2G3Z3"/>
<sequence length="286" mass="30413">MDTHEALRAAEEPPPQEQQPRRGPADVERGPELPLLRAGQDGVVEITDNGAGAPADGNEHQEACDDEDDAGRHGHFALFPLVLHEVGALAPDRPEKKAEDAGDDGDDGEGSGGLQVRRQGQERVVHLALHLTRTLGHAVHPQALPDHLGRDDVGADEGGDFPRGESAHDDAAQEAEGGEGQTQELASGRHHAGAGVLLRAVRRGRRLQSAACRAPPAERRLQSAACGHDSPRMKQIRPPLWSSSTEEALEVLHNTPPPMMSSTPDAQPTYMDAPSSPLLSEVARGL</sequence>
<dbReference type="EMBL" id="SRLO01000703">
    <property type="protein sequence ID" value="TNN48297.1"/>
    <property type="molecule type" value="Genomic_DNA"/>
</dbReference>
<accession>A0A4Z2G3Z3</accession>
<evidence type="ECO:0000313" key="3">
    <source>
        <dbReference type="Proteomes" id="UP000314294"/>
    </source>
</evidence>
<reference evidence="2 3" key="1">
    <citation type="submission" date="2019-03" db="EMBL/GenBank/DDBJ databases">
        <title>First draft genome of Liparis tanakae, snailfish: a comprehensive survey of snailfish specific genes.</title>
        <authorList>
            <person name="Kim W."/>
            <person name="Song I."/>
            <person name="Jeong J.-H."/>
            <person name="Kim D."/>
            <person name="Kim S."/>
            <person name="Ryu S."/>
            <person name="Song J.Y."/>
            <person name="Lee S.K."/>
        </authorList>
    </citation>
    <scope>NUCLEOTIDE SEQUENCE [LARGE SCALE GENOMIC DNA]</scope>
    <source>
        <tissue evidence="2">Muscle</tissue>
    </source>
</reference>
<proteinExistence type="predicted"/>
<feature type="region of interest" description="Disordered" evidence="1">
    <location>
        <begin position="209"/>
        <end position="237"/>
    </location>
</feature>
<feature type="region of interest" description="Disordered" evidence="1">
    <location>
        <begin position="1"/>
        <end position="72"/>
    </location>
</feature>
<evidence type="ECO:0000256" key="1">
    <source>
        <dbReference type="SAM" id="MobiDB-lite"/>
    </source>
</evidence>
<dbReference type="Proteomes" id="UP000314294">
    <property type="component" value="Unassembled WGS sequence"/>
</dbReference>
<feature type="region of interest" description="Disordered" evidence="1">
    <location>
        <begin position="88"/>
        <end position="118"/>
    </location>
</feature>
<dbReference type="OrthoDB" id="10640244at2759"/>
<gene>
    <name evidence="2" type="ORF">EYF80_041507</name>
</gene>
<keyword evidence="3" id="KW-1185">Reference proteome</keyword>
<organism evidence="2 3">
    <name type="scientific">Liparis tanakae</name>
    <name type="common">Tanaka's snailfish</name>
    <dbReference type="NCBI Taxonomy" id="230148"/>
    <lineage>
        <taxon>Eukaryota</taxon>
        <taxon>Metazoa</taxon>
        <taxon>Chordata</taxon>
        <taxon>Craniata</taxon>
        <taxon>Vertebrata</taxon>
        <taxon>Euteleostomi</taxon>
        <taxon>Actinopterygii</taxon>
        <taxon>Neopterygii</taxon>
        <taxon>Teleostei</taxon>
        <taxon>Neoteleostei</taxon>
        <taxon>Acanthomorphata</taxon>
        <taxon>Eupercaria</taxon>
        <taxon>Perciformes</taxon>
        <taxon>Cottioidei</taxon>
        <taxon>Cottales</taxon>
        <taxon>Liparidae</taxon>
        <taxon>Liparis</taxon>
    </lineage>
</organism>
<feature type="region of interest" description="Disordered" evidence="1">
    <location>
        <begin position="142"/>
        <end position="190"/>
    </location>
</feature>
<evidence type="ECO:0000313" key="2">
    <source>
        <dbReference type="EMBL" id="TNN48297.1"/>
    </source>
</evidence>
<feature type="compositionally biased region" description="Basic and acidic residues" evidence="1">
    <location>
        <begin position="19"/>
        <end position="31"/>
    </location>
</feature>
<feature type="compositionally biased region" description="Basic and acidic residues" evidence="1">
    <location>
        <begin position="160"/>
        <end position="171"/>
    </location>
</feature>
<feature type="region of interest" description="Disordered" evidence="1">
    <location>
        <begin position="254"/>
        <end position="286"/>
    </location>
</feature>
<feature type="compositionally biased region" description="Basic and acidic residues" evidence="1">
    <location>
        <begin position="1"/>
        <end position="11"/>
    </location>
</feature>
<protein>
    <submittedName>
        <fullName evidence="2">Uncharacterized protein</fullName>
    </submittedName>
</protein>
<comment type="caution">
    <text evidence="2">The sequence shown here is derived from an EMBL/GenBank/DDBJ whole genome shotgun (WGS) entry which is preliminary data.</text>
</comment>